<feature type="domain" description="Nudix hydrolase" evidence="5">
    <location>
        <begin position="17"/>
        <end position="147"/>
    </location>
</feature>
<dbReference type="InterPro" id="IPR015797">
    <property type="entry name" value="NUDIX_hydrolase-like_dom_sf"/>
</dbReference>
<proteinExistence type="predicted"/>
<evidence type="ECO:0000256" key="2">
    <source>
        <dbReference type="ARBA" id="ARBA00022723"/>
    </source>
</evidence>
<dbReference type="GO" id="GO:0005737">
    <property type="term" value="C:cytoplasm"/>
    <property type="evidence" value="ECO:0007669"/>
    <property type="project" value="TreeGrafter"/>
</dbReference>
<dbReference type="PANTHER" id="PTHR12629:SF0">
    <property type="entry name" value="DIPHOSPHOINOSITOL-POLYPHOSPHATE DIPHOSPHATASE"/>
    <property type="match status" value="1"/>
</dbReference>
<sequence>MKSSTKVLGRLPRTGICSQMGALCYRVDNGKLRVLLITSRRTGRWIVPKGWPMSDRDAAGTAAQEAWEEAGVIGNCRSHSLGHFFHFKVMSDGNEAPCLVEVFPIKVKRLAEKFPERSQRHRRWFSPKKAAARVTEPELAQMIRKFDPRILH</sequence>
<dbReference type="SUPFAM" id="SSF55811">
    <property type="entry name" value="Nudix"/>
    <property type="match status" value="1"/>
</dbReference>
<evidence type="ECO:0000259" key="5">
    <source>
        <dbReference type="PROSITE" id="PS51462"/>
    </source>
</evidence>
<evidence type="ECO:0000313" key="7">
    <source>
        <dbReference type="Proteomes" id="UP000252706"/>
    </source>
</evidence>
<evidence type="ECO:0000313" key="6">
    <source>
        <dbReference type="EMBL" id="RBW61474.1"/>
    </source>
</evidence>
<dbReference type="CDD" id="cd04666">
    <property type="entry name" value="NUDIX_DIPP2_like_Nudt4"/>
    <property type="match status" value="1"/>
</dbReference>
<gene>
    <name evidence="6" type="ORF">DS909_01805</name>
</gene>
<accession>A0A366XB28</accession>
<dbReference type="Gene3D" id="3.90.79.10">
    <property type="entry name" value="Nucleoside Triphosphate Pyrophosphohydrolase"/>
    <property type="match status" value="1"/>
</dbReference>
<dbReference type="PANTHER" id="PTHR12629">
    <property type="entry name" value="DIPHOSPHOINOSITOL POLYPHOSPHATE PHOSPHOHYDROLASE"/>
    <property type="match status" value="1"/>
</dbReference>
<reference evidence="6 7" key="1">
    <citation type="submission" date="2018-07" db="EMBL/GenBank/DDBJ databases">
        <title>Modular assembly of carbohydrate-degrading microbial communities in the ocean.</title>
        <authorList>
            <person name="Enke T.N."/>
            <person name="Datta M.S."/>
            <person name="Schwartzman J.A."/>
            <person name="Cermak N."/>
            <person name="Schmitz D.A."/>
            <person name="Barrere J."/>
            <person name="Cordero O.X."/>
        </authorList>
    </citation>
    <scope>NUCLEOTIDE SEQUENCE [LARGE SCALE GENOMIC DNA]</scope>
    <source>
        <strain evidence="6 7">C3M10</strain>
    </source>
</reference>
<dbReference type="OrthoDB" id="7066910at2"/>
<dbReference type="EMBL" id="QOCE01000005">
    <property type="protein sequence ID" value="RBW61474.1"/>
    <property type="molecule type" value="Genomic_DNA"/>
</dbReference>
<dbReference type="GO" id="GO:0046872">
    <property type="term" value="F:metal ion binding"/>
    <property type="evidence" value="ECO:0007669"/>
    <property type="project" value="UniProtKB-KW"/>
</dbReference>
<dbReference type="GO" id="GO:0016462">
    <property type="term" value="F:pyrophosphatase activity"/>
    <property type="evidence" value="ECO:0007669"/>
    <property type="project" value="InterPro"/>
</dbReference>
<organism evidence="6 7">
    <name type="scientific">Phaeobacter gallaeciensis</name>
    <dbReference type="NCBI Taxonomy" id="60890"/>
    <lineage>
        <taxon>Bacteria</taxon>
        <taxon>Pseudomonadati</taxon>
        <taxon>Pseudomonadota</taxon>
        <taxon>Alphaproteobacteria</taxon>
        <taxon>Rhodobacterales</taxon>
        <taxon>Roseobacteraceae</taxon>
        <taxon>Phaeobacter</taxon>
    </lineage>
</organism>
<evidence type="ECO:0000256" key="3">
    <source>
        <dbReference type="ARBA" id="ARBA00022801"/>
    </source>
</evidence>
<dbReference type="InterPro" id="IPR047198">
    <property type="entry name" value="DDP-like_NUDIX"/>
</dbReference>
<dbReference type="Pfam" id="PF00293">
    <property type="entry name" value="NUDIX"/>
    <property type="match status" value="1"/>
</dbReference>
<evidence type="ECO:0000256" key="4">
    <source>
        <dbReference type="ARBA" id="ARBA00022842"/>
    </source>
</evidence>
<dbReference type="AlphaFoldDB" id="A0A366XB28"/>
<dbReference type="Proteomes" id="UP000252706">
    <property type="component" value="Unassembled WGS sequence"/>
</dbReference>
<name>A0A366XB28_9RHOB</name>
<evidence type="ECO:0000256" key="1">
    <source>
        <dbReference type="ARBA" id="ARBA00001946"/>
    </source>
</evidence>
<comment type="caution">
    <text evidence="6">The sequence shown here is derived from an EMBL/GenBank/DDBJ whole genome shotgun (WGS) entry which is preliminary data.</text>
</comment>
<comment type="cofactor">
    <cofactor evidence="1">
        <name>Mg(2+)</name>
        <dbReference type="ChEBI" id="CHEBI:18420"/>
    </cofactor>
</comment>
<dbReference type="InterPro" id="IPR000086">
    <property type="entry name" value="NUDIX_hydrolase_dom"/>
</dbReference>
<keyword evidence="3 6" id="KW-0378">Hydrolase</keyword>
<keyword evidence="2" id="KW-0479">Metal-binding</keyword>
<protein>
    <submittedName>
        <fullName evidence="6">NUDIX hydrolase</fullName>
    </submittedName>
</protein>
<keyword evidence="4" id="KW-0460">Magnesium</keyword>
<dbReference type="PROSITE" id="PS51462">
    <property type="entry name" value="NUDIX"/>
    <property type="match status" value="1"/>
</dbReference>